<dbReference type="EMBL" id="JABBWD010000008">
    <property type="protein sequence ID" value="KAG1780688.1"/>
    <property type="molecule type" value="Genomic_DNA"/>
</dbReference>
<gene>
    <name evidence="1" type="ORF">EV702DRAFT_1177881</name>
</gene>
<dbReference type="OrthoDB" id="2310204at2759"/>
<keyword evidence="2" id="KW-1185">Reference proteome</keyword>
<reference evidence="1" key="1">
    <citation type="journal article" date="2020" name="New Phytol.">
        <title>Comparative genomics reveals dynamic genome evolution in host specialist ectomycorrhizal fungi.</title>
        <authorList>
            <person name="Lofgren L.A."/>
            <person name="Nguyen N.H."/>
            <person name="Vilgalys R."/>
            <person name="Ruytinx J."/>
            <person name="Liao H.L."/>
            <person name="Branco S."/>
            <person name="Kuo A."/>
            <person name="LaButti K."/>
            <person name="Lipzen A."/>
            <person name="Andreopoulos W."/>
            <person name="Pangilinan J."/>
            <person name="Riley R."/>
            <person name="Hundley H."/>
            <person name="Na H."/>
            <person name="Barry K."/>
            <person name="Grigoriev I.V."/>
            <person name="Stajich J.E."/>
            <person name="Kennedy P.G."/>
        </authorList>
    </citation>
    <scope>NUCLEOTIDE SEQUENCE</scope>
    <source>
        <strain evidence="1">DOB743</strain>
    </source>
</reference>
<comment type="caution">
    <text evidence="1">The sequence shown here is derived from an EMBL/GenBank/DDBJ whole genome shotgun (WGS) entry which is preliminary data.</text>
</comment>
<name>A0A9P7A258_9AGAM</name>
<dbReference type="AlphaFoldDB" id="A0A9P7A258"/>
<protein>
    <submittedName>
        <fullName evidence="1">Uncharacterized protein</fullName>
    </submittedName>
</protein>
<sequence>MLHGPAKNFWLAEVILGPPRLLLSRTALLIAASLSMPAMVAARSPPTGPPAPALPPHKRSTNYGYYNPMDGGGSMLTQVQNTYPAGLGEPINVIISAYSDSQALQNTLVNGGLINYFQSFGFSTECLGQHAGSDQAADLGDGNGYLNETAVIRWDYGDANLGTCQESVEGGNHFRYWIQNGQSADSGAIFMAASYEMPIAEQHNIVVNGYNLGRDWLVGNVTSQSTIIPTANITNTSTYSGQTSFNNFTYATTATYVSGLLQNTSDGINHYQTVAVNGLNAIDGLVVVLTVKIVQKPGSSSSSGWVPISVTTYIHLC</sequence>
<dbReference type="Proteomes" id="UP000714275">
    <property type="component" value="Unassembled WGS sequence"/>
</dbReference>
<proteinExistence type="predicted"/>
<evidence type="ECO:0000313" key="2">
    <source>
        <dbReference type="Proteomes" id="UP000714275"/>
    </source>
</evidence>
<accession>A0A9P7A258</accession>
<organism evidence="1 2">
    <name type="scientific">Suillus placidus</name>
    <dbReference type="NCBI Taxonomy" id="48579"/>
    <lineage>
        <taxon>Eukaryota</taxon>
        <taxon>Fungi</taxon>
        <taxon>Dikarya</taxon>
        <taxon>Basidiomycota</taxon>
        <taxon>Agaricomycotina</taxon>
        <taxon>Agaricomycetes</taxon>
        <taxon>Agaricomycetidae</taxon>
        <taxon>Boletales</taxon>
        <taxon>Suillineae</taxon>
        <taxon>Suillaceae</taxon>
        <taxon>Suillus</taxon>
    </lineage>
</organism>
<evidence type="ECO:0000313" key="1">
    <source>
        <dbReference type="EMBL" id="KAG1780688.1"/>
    </source>
</evidence>